<evidence type="ECO:0000256" key="7">
    <source>
        <dbReference type="RuleBase" id="RU363032"/>
    </source>
</evidence>
<evidence type="ECO:0000256" key="3">
    <source>
        <dbReference type="ARBA" id="ARBA00022475"/>
    </source>
</evidence>
<feature type="transmembrane region" description="Helical" evidence="7">
    <location>
        <begin position="36"/>
        <end position="54"/>
    </location>
</feature>
<dbReference type="CDD" id="cd06261">
    <property type="entry name" value="TM_PBP2"/>
    <property type="match status" value="1"/>
</dbReference>
<feature type="transmembrane region" description="Helical" evidence="7">
    <location>
        <begin position="219"/>
        <end position="244"/>
    </location>
</feature>
<dbReference type="PANTHER" id="PTHR43386">
    <property type="entry name" value="OLIGOPEPTIDE TRANSPORT SYSTEM PERMEASE PROTEIN APPC"/>
    <property type="match status" value="1"/>
</dbReference>
<dbReference type="Gene3D" id="1.10.3720.10">
    <property type="entry name" value="MetI-like"/>
    <property type="match status" value="1"/>
</dbReference>
<dbReference type="Proteomes" id="UP001063228">
    <property type="component" value="Chromosome"/>
</dbReference>
<evidence type="ECO:0000256" key="2">
    <source>
        <dbReference type="ARBA" id="ARBA00022448"/>
    </source>
</evidence>
<protein>
    <submittedName>
        <fullName evidence="9">ABC transporter permease</fullName>
    </submittedName>
</protein>
<dbReference type="Pfam" id="PF00528">
    <property type="entry name" value="BPD_transp_1"/>
    <property type="match status" value="1"/>
</dbReference>
<evidence type="ECO:0000259" key="8">
    <source>
        <dbReference type="PROSITE" id="PS50928"/>
    </source>
</evidence>
<dbReference type="InterPro" id="IPR035906">
    <property type="entry name" value="MetI-like_sf"/>
</dbReference>
<keyword evidence="10" id="KW-1185">Reference proteome</keyword>
<evidence type="ECO:0000313" key="10">
    <source>
        <dbReference type="Proteomes" id="UP001063228"/>
    </source>
</evidence>
<evidence type="ECO:0000313" key="9">
    <source>
        <dbReference type="EMBL" id="UXZ94119.1"/>
    </source>
</evidence>
<evidence type="ECO:0000256" key="5">
    <source>
        <dbReference type="ARBA" id="ARBA00022989"/>
    </source>
</evidence>
<dbReference type="EMBL" id="CP081201">
    <property type="protein sequence ID" value="UXZ94119.1"/>
    <property type="molecule type" value="Genomic_DNA"/>
</dbReference>
<dbReference type="InterPro" id="IPR000515">
    <property type="entry name" value="MetI-like"/>
</dbReference>
<organism evidence="9 10">
    <name type="scientific">Pseudomonas phytophila</name>
    <dbReference type="NCBI Taxonomy" id="2867264"/>
    <lineage>
        <taxon>Bacteria</taxon>
        <taxon>Pseudomonadati</taxon>
        <taxon>Pseudomonadota</taxon>
        <taxon>Gammaproteobacteria</taxon>
        <taxon>Pseudomonadales</taxon>
        <taxon>Pseudomonadaceae</taxon>
        <taxon>Pseudomonas</taxon>
    </lineage>
</organism>
<keyword evidence="2 7" id="KW-0813">Transport</keyword>
<evidence type="ECO:0000256" key="6">
    <source>
        <dbReference type="ARBA" id="ARBA00023136"/>
    </source>
</evidence>
<feature type="transmembrane region" description="Helical" evidence="7">
    <location>
        <begin position="100"/>
        <end position="126"/>
    </location>
</feature>
<reference evidence="9" key="1">
    <citation type="submission" date="2021-08" db="EMBL/GenBank/DDBJ databases">
        <title>Complete genome sequence of Pseudomonas phytophila.</title>
        <authorList>
            <person name="Weir B.S."/>
            <person name="Templeton M.D."/>
            <person name="Arshed S."/>
            <person name="Andersen M.T."/>
            <person name="Jayaraman J."/>
        </authorList>
    </citation>
    <scope>NUCLEOTIDE SEQUENCE</scope>
    <source>
        <strain evidence="9">ICMP 23753</strain>
    </source>
</reference>
<dbReference type="PANTHER" id="PTHR43386:SF1">
    <property type="entry name" value="D,D-DIPEPTIDE TRANSPORT SYSTEM PERMEASE PROTEIN DDPC-RELATED"/>
    <property type="match status" value="1"/>
</dbReference>
<feature type="transmembrane region" description="Helical" evidence="7">
    <location>
        <begin position="190"/>
        <end position="207"/>
    </location>
</feature>
<evidence type="ECO:0000256" key="4">
    <source>
        <dbReference type="ARBA" id="ARBA00022692"/>
    </source>
</evidence>
<gene>
    <name evidence="9" type="ORF">K3169_17245</name>
</gene>
<keyword evidence="6 7" id="KW-0472">Membrane</keyword>
<proteinExistence type="inferred from homology"/>
<feature type="domain" description="ABC transmembrane type-1" evidence="8">
    <location>
        <begin position="98"/>
        <end position="287"/>
    </location>
</feature>
<dbReference type="PROSITE" id="PS50928">
    <property type="entry name" value="ABC_TM1"/>
    <property type="match status" value="1"/>
</dbReference>
<keyword evidence="3" id="KW-1003">Cell membrane</keyword>
<name>A0ABY6F8H8_9PSED</name>
<sequence length="298" mass="31309">MSNVLNDDLALNSLASAPITRPHWSRTLAALLLSRPLLPLGIAVLLTALAWALWPTAFSHYDPLSGVPSEALQSPGARHWFGTDQLGRDLYSRAVHGSAISLQATALAVAIALLVGILLGVIAGYFGGLVDAFLMRVVEVLMAIPSLLLAMAIITVLGFGTLNIALAVGLSSVATFARLVRGEVLRWRTSVFVEAAVSCGVGPWTIIRRHILVHAAGPVLALAALEFGSAVLAVSALSFLGFGAPPPQPEWGLLISEGRNYMVAAWWYTTLPGLVVASVVLAANQLARAVQDLQGSKS</sequence>
<dbReference type="SUPFAM" id="SSF161098">
    <property type="entry name" value="MetI-like"/>
    <property type="match status" value="1"/>
</dbReference>
<keyword evidence="5 7" id="KW-1133">Transmembrane helix</keyword>
<accession>A0ABY6F8H8</accession>
<dbReference type="InterPro" id="IPR050366">
    <property type="entry name" value="BP-dependent_transpt_permease"/>
</dbReference>
<comment type="similarity">
    <text evidence="7">Belongs to the binding-protein-dependent transport system permease family.</text>
</comment>
<dbReference type="RefSeq" id="WP_122397747.1">
    <property type="nucleotide sequence ID" value="NZ_CP081201.1"/>
</dbReference>
<comment type="subcellular location">
    <subcellularLocation>
        <location evidence="1 7">Cell membrane</location>
        <topology evidence="1 7">Multi-pass membrane protein</topology>
    </subcellularLocation>
</comment>
<feature type="transmembrane region" description="Helical" evidence="7">
    <location>
        <begin position="264"/>
        <end position="283"/>
    </location>
</feature>
<keyword evidence="4 7" id="KW-0812">Transmembrane</keyword>
<feature type="transmembrane region" description="Helical" evidence="7">
    <location>
        <begin position="147"/>
        <end position="170"/>
    </location>
</feature>
<evidence type="ECO:0000256" key="1">
    <source>
        <dbReference type="ARBA" id="ARBA00004651"/>
    </source>
</evidence>